<keyword evidence="3" id="KW-1185">Reference proteome</keyword>
<organism evidence="2 3">
    <name type="scientific">Crepidotus variabilis</name>
    <dbReference type="NCBI Taxonomy" id="179855"/>
    <lineage>
        <taxon>Eukaryota</taxon>
        <taxon>Fungi</taxon>
        <taxon>Dikarya</taxon>
        <taxon>Basidiomycota</taxon>
        <taxon>Agaricomycotina</taxon>
        <taxon>Agaricomycetes</taxon>
        <taxon>Agaricomycetidae</taxon>
        <taxon>Agaricales</taxon>
        <taxon>Agaricineae</taxon>
        <taxon>Crepidotaceae</taxon>
        <taxon>Crepidotus</taxon>
    </lineage>
</organism>
<name>A0A9P6JLM7_9AGAR</name>
<dbReference type="AlphaFoldDB" id="A0A9P6JLM7"/>
<feature type="compositionally biased region" description="Low complexity" evidence="1">
    <location>
        <begin position="1"/>
        <end position="19"/>
    </location>
</feature>
<reference evidence="2" key="1">
    <citation type="submission" date="2020-11" db="EMBL/GenBank/DDBJ databases">
        <authorList>
            <consortium name="DOE Joint Genome Institute"/>
            <person name="Ahrendt S."/>
            <person name="Riley R."/>
            <person name="Andreopoulos W."/>
            <person name="Labutti K."/>
            <person name="Pangilinan J."/>
            <person name="Ruiz-Duenas F.J."/>
            <person name="Barrasa J.M."/>
            <person name="Sanchez-Garcia M."/>
            <person name="Camarero S."/>
            <person name="Miyauchi S."/>
            <person name="Serrano A."/>
            <person name="Linde D."/>
            <person name="Babiker R."/>
            <person name="Drula E."/>
            <person name="Ayuso-Fernandez I."/>
            <person name="Pacheco R."/>
            <person name="Padilla G."/>
            <person name="Ferreira P."/>
            <person name="Barriuso J."/>
            <person name="Kellner H."/>
            <person name="Castanera R."/>
            <person name="Alfaro M."/>
            <person name="Ramirez L."/>
            <person name="Pisabarro A.G."/>
            <person name="Kuo A."/>
            <person name="Tritt A."/>
            <person name="Lipzen A."/>
            <person name="He G."/>
            <person name="Yan M."/>
            <person name="Ng V."/>
            <person name="Cullen D."/>
            <person name="Martin F."/>
            <person name="Rosso M.-N."/>
            <person name="Henrissat B."/>
            <person name="Hibbett D."/>
            <person name="Martinez A.T."/>
            <person name="Grigoriev I.V."/>
        </authorList>
    </citation>
    <scope>NUCLEOTIDE SEQUENCE</scope>
    <source>
        <strain evidence="2">CBS 506.95</strain>
    </source>
</reference>
<evidence type="ECO:0000256" key="1">
    <source>
        <dbReference type="SAM" id="MobiDB-lite"/>
    </source>
</evidence>
<accession>A0A9P6JLM7</accession>
<proteinExistence type="predicted"/>
<protein>
    <submittedName>
        <fullName evidence="2">Uncharacterized protein</fullName>
    </submittedName>
</protein>
<gene>
    <name evidence="2" type="ORF">CPB83DRAFT_838630</name>
</gene>
<evidence type="ECO:0000313" key="3">
    <source>
        <dbReference type="Proteomes" id="UP000807306"/>
    </source>
</evidence>
<feature type="compositionally biased region" description="Polar residues" evidence="1">
    <location>
        <begin position="20"/>
        <end position="29"/>
    </location>
</feature>
<dbReference type="EMBL" id="MU157892">
    <property type="protein sequence ID" value="KAF9524885.1"/>
    <property type="molecule type" value="Genomic_DNA"/>
</dbReference>
<feature type="region of interest" description="Disordered" evidence="1">
    <location>
        <begin position="1"/>
        <end position="31"/>
    </location>
</feature>
<comment type="caution">
    <text evidence="2">The sequence shown here is derived from an EMBL/GenBank/DDBJ whole genome shotgun (WGS) entry which is preliminary data.</text>
</comment>
<evidence type="ECO:0000313" key="2">
    <source>
        <dbReference type="EMBL" id="KAF9524885.1"/>
    </source>
</evidence>
<feature type="compositionally biased region" description="Acidic residues" evidence="1">
    <location>
        <begin position="77"/>
        <end position="94"/>
    </location>
</feature>
<feature type="compositionally biased region" description="Acidic residues" evidence="1">
    <location>
        <begin position="105"/>
        <end position="114"/>
    </location>
</feature>
<dbReference type="Proteomes" id="UP000807306">
    <property type="component" value="Unassembled WGS sequence"/>
</dbReference>
<sequence>MTDPSQSSSPGSTGSSITSNPNDNLSLNQRLAKYEAQYRKDLNDLMESAQAVESGTGSREDLSHRLRSMYGIFATDDGIESDEESEDEDNDDEGFNTVPSSDSGSEIDDGEEESCSGGGGGDVDEFKAAVEEFAEWVAQEIMVEVKLEKGNGEWAEGLAPECEMGISWSLPKVFFRINDRFD</sequence>
<feature type="region of interest" description="Disordered" evidence="1">
    <location>
        <begin position="73"/>
        <end position="124"/>
    </location>
</feature>